<feature type="transmembrane region" description="Helical" evidence="1">
    <location>
        <begin position="47"/>
        <end position="67"/>
    </location>
</feature>
<dbReference type="eggNOG" id="ENOG5032EQZ">
    <property type="taxonomic scope" value="Bacteria"/>
</dbReference>
<dbReference type="NCBIfam" id="NF046002">
    <property type="entry name" value="MAG3450_fam"/>
    <property type="match status" value="1"/>
</dbReference>
<sequence length="113" mass="13254">MFFSPDFYKREVISFGYLALISILYLFLSFSISLLWTKLRVVGFGFIFYYTIISIALIFILLTYNLTNSTLLIALRTIIVFIIILLIIPALIIKQKIENRIRKKIIKVVNKKK</sequence>
<dbReference type="AlphaFoldDB" id="C5J797"/>
<dbReference type="Proteomes" id="UP000001491">
    <property type="component" value="Chromosome"/>
</dbReference>
<keyword evidence="1" id="KW-0812">Transmembrane</keyword>
<dbReference type="HOGENOM" id="CLU_153171_0_0_14"/>
<feature type="transmembrane region" description="Helical" evidence="1">
    <location>
        <begin position="12"/>
        <end position="35"/>
    </location>
</feature>
<dbReference type="EMBL" id="FM864216">
    <property type="protein sequence ID" value="CAT05360.1"/>
    <property type="molecule type" value="Genomic_DNA"/>
</dbReference>
<evidence type="ECO:0000256" key="1">
    <source>
        <dbReference type="SAM" id="Phobius"/>
    </source>
</evidence>
<keyword evidence="1" id="KW-0472">Membrane</keyword>
<reference evidence="3" key="1">
    <citation type="journal article" date="2009" name="BMC Bioinformatics">
        <title>The Mycoplasma conjunctivae genome sequencing, annotation and analysis.</title>
        <authorList>
            <person name="Calderon-Copete S.P."/>
            <person name="Wigger G."/>
            <person name="Wunderlin C."/>
            <person name="Schmidheini T."/>
            <person name="Frey J."/>
            <person name="Quail M.A."/>
            <person name="Falquet L."/>
        </authorList>
    </citation>
    <scope>NUCLEOTIDE SEQUENCE [LARGE SCALE GENOMIC DNA]</scope>
    <source>
        <strain evidence="3">ATCC 25834 / NCTC 10147 / HRC/581</strain>
    </source>
</reference>
<dbReference type="KEGG" id="mco:MCJ_006660"/>
<evidence type="ECO:0000313" key="2">
    <source>
        <dbReference type="EMBL" id="CAT05360.1"/>
    </source>
</evidence>
<keyword evidence="1" id="KW-1133">Transmembrane helix</keyword>
<name>C5J797_MESCH</name>
<gene>
    <name evidence="2" type="ordered locus">MCJ_006660</name>
</gene>
<accession>C5J797</accession>
<protein>
    <submittedName>
        <fullName evidence="2">Uncharacterized protein</fullName>
    </submittedName>
</protein>
<organism evidence="2 3">
    <name type="scientific">Mesomycoplasma conjunctivae (strain ATCC 25834 / NCTC 10147 / HRC/581)</name>
    <name type="common">Mycoplasma conjunctivae</name>
    <dbReference type="NCBI Taxonomy" id="572263"/>
    <lineage>
        <taxon>Bacteria</taxon>
        <taxon>Bacillati</taxon>
        <taxon>Mycoplasmatota</taxon>
        <taxon>Mycoplasmoidales</taxon>
        <taxon>Metamycoplasmataceae</taxon>
        <taxon>Mesomycoplasma</taxon>
    </lineage>
</organism>
<proteinExistence type="predicted"/>
<keyword evidence="3" id="KW-1185">Reference proteome</keyword>
<evidence type="ECO:0000313" key="3">
    <source>
        <dbReference type="Proteomes" id="UP000001491"/>
    </source>
</evidence>
<feature type="transmembrane region" description="Helical" evidence="1">
    <location>
        <begin position="73"/>
        <end position="93"/>
    </location>
</feature>